<gene>
    <name evidence="1" type="ORF">KCG46_04665</name>
</gene>
<evidence type="ECO:0000313" key="2">
    <source>
        <dbReference type="Proteomes" id="UP001138681"/>
    </source>
</evidence>
<accession>A0A9X1F222</accession>
<protein>
    <submittedName>
        <fullName evidence="1">Uncharacterized protein</fullName>
    </submittedName>
</protein>
<dbReference type="EMBL" id="JAGSPC010000001">
    <property type="protein sequence ID" value="MBV7258871.1"/>
    <property type="molecule type" value="Genomic_DNA"/>
</dbReference>
<organism evidence="1 2">
    <name type="scientific">Erythrobacter crassostreae</name>
    <dbReference type="NCBI Taxonomy" id="2828328"/>
    <lineage>
        <taxon>Bacteria</taxon>
        <taxon>Pseudomonadati</taxon>
        <taxon>Pseudomonadota</taxon>
        <taxon>Alphaproteobacteria</taxon>
        <taxon>Sphingomonadales</taxon>
        <taxon>Erythrobacteraceae</taxon>
        <taxon>Erythrobacter/Porphyrobacter group</taxon>
        <taxon>Erythrobacter</taxon>
    </lineage>
</organism>
<dbReference type="AlphaFoldDB" id="A0A9X1F222"/>
<keyword evidence="2" id="KW-1185">Reference proteome</keyword>
<proteinExistence type="predicted"/>
<dbReference type="RefSeq" id="WP_218404136.1">
    <property type="nucleotide sequence ID" value="NZ_JAGSPC010000001.1"/>
</dbReference>
<dbReference type="Proteomes" id="UP001138681">
    <property type="component" value="Unassembled WGS sequence"/>
</dbReference>
<comment type="caution">
    <text evidence="1">The sequence shown here is derived from an EMBL/GenBank/DDBJ whole genome shotgun (WGS) entry which is preliminary data.</text>
</comment>
<evidence type="ECO:0000313" key="1">
    <source>
        <dbReference type="EMBL" id="MBV7258871.1"/>
    </source>
</evidence>
<name>A0A9X1F222_9SPHN</name>
<sequence length="205" mass="21985">MLSACAAPNSVNSIRPGMPVLAADLAQNRLAQDSDVIAALGQTAAPEAILFAPGPVDAKSWLSGQEPFPDTAWQGHLVAVSCDGLMGAVTGAITWEDYPGYYTTIWRYDADAEGSYGQWRWTLSHGDGLDEPRPAPQIPLNLVASCENLPAVAELTEQFGQSPDGSLRYRWNYSAEAGRMLTVEIWDGAAFKTVIEDTVPTGQAE</sequence>
<reference evidence="1" key="1">
    <citation type="submission" date="2021-04" db="EMBL/GenBank/DDBJ databases">
        <authorList>
            <person name="Pira H."/>
            <person name="Risdian C."/>
            <person name="Wink J."/>
        </authorList>
    </citation>
    <scope>NUCLEOTIDE SEQUENCE</scope>
    <source>
        <strain evidence="1">WH158</strain>
    </source>
</reference>